<comment type="caution">
    <text evidence="2">The sequence shown here is derived from an EMBL/GenBank/DDBJ whole genome shotgun (WGS) entry which is preliminary data.</text>
</comment>
<dbReference type="PANTHER" id="PTHR11365:SF23">
    <property type="entry name" value="HYPOTHETICAL 5-OXOPROLINASE (EUROFUNG)-RELATED"/>
    <property type="match status" value="1"/>
</dbReference>
<evidence type="ECO:0000313" key="2">
    <source>
        <dbReference type="EMBL" id="PHP67778.1"/>
    </source>
</evidence>
<protein>
    <submittedName>
        <fullName evidence="2">Hydantoin utilization protein B</fullName>
    </submittedName>
</protein>
<keyword evidence="3" id="KW-1185">Reference proteome</keyword>
<organism evidence="2 3">
    <name type="scientific">Zhengella mangrovi</name>
    <dbReference type="NCBI Taxonomy" id="1982044"/>
    <lineage>
        <taxon>Bacteria</taxon>
        <taxon>Pseudomonadati</taxon>
        <taxon>Pseudomonadota</taxon>
        <taxon>Alphaproteobacteria</taxon>
        <taxon>Hyphomicrobiales</taxon>
        <taxon>Notoacmeibacteraceae</taxon>
        <taxon>Zhengella</taxon>
    </lineage>
</organism>
<proteinExistence type="predicted"/>
<sequence length="583" mass="62780">MDPVTLAVVRGALEQIADEMDLHLIHAAISPIISETNDCAHGIFLPDTGETVAQGRFGLPVFLANMQFTVQNLIGHVATEGGFQPGDVWIMNDPYRSGTHLQDVVLVAPHFVDGKLFALLASTGHWMDIGGSVPGGWAPSAQDIHTEGLVIPPVKLYESGTLNRALVSMFTGNVRLPTEIEGDMFAMANVFHVGRRGLDALVERYGSETLAACITEMNDRSEQQMRSYIEEIPDGTYFHEDFMDNDGIVDEPIRIALSLTVKGSSLHFDFSQSDPAARGPLNLARSTTQSTCFIALKHIFSEVPVNGGAFRPTSFDIREGSVVSAAYPSPVSGYLEPIGRVFDVVLGALAQAIPERTPAPAFGTVGVVTAGGRHPDTGNYFVAVFPYPGGYGGHSHGDGLVNGTPPVSMANFMSIEASEHRYPLQFDEYALRPDSGGAGKFRGGCGTQYKFRAMSEFVVSVLGDRQDHLPFGIAGGEPAAPSIVRFGIDGKDMRPPMRSKAEKQKLRPGDWLFAASPGGGGFGNPLDRTLDLVQEDLDLGYISRQTAEEVYRAVVRSETSPNGAERLIVDIAASEERRRGKVA</sequence>
<dbReference type="PANTHER" id="PTHR11365">
    <property type="entry name" value="5-OXOPROLINASE RELATED"/>
    <property type="match status" value="1"/>
</dbReference>
<dbReference type="GO" id="GO:0005829">
    <property type="term" value="C:cytosol"/>
    <property type="evidence" value="ECO:0007669"/>
    <property type="project" value="TreeGrafter"/>
</dbReference>
<dbReference type="OrthoDB" id="9761586at2"/>
<accession>A0A2G1QRE3</accession>
<dbReference type="GO" id="GO:0006749">
    <property type="term" value="P:glutathione metabolic process"/>
    <property type="evidence" value="ECO:0007669"/>
    <property type="project" value="TreeGrafter"/>
</dbReference>
<dbReference type="Proteomes" id="UP000221168">
    <property type="component" value="Unassembled WGS sequence"/>
</dbReference>
<reference evidence="2 3" key="1">
    <citation type="submission" date="2017-10" db="EMBL/GenBank/DDBJ databases">
        <title>Sedimentibacterium mangrovi gen. nov., sp. nov., a novel member of family Phyllobacteriacea isolated from mangrove sediment.</title>
        <authorList>
            <person name="Liao H."/>
            <person name="Tian Y."/>
        </authorList>
    </citation>
    <scope>NUCLEOTIDE SEQUENCE [LARGE SCALE GENOMIC DNA]</scope>
    <source>
        <strain evidence="2 3">X9-2-2</strain>
    </source>
</reference>
<dbReference type="Pfam" id="PF02538">
    <property type="entry name" value="Hydantoinase_B"/>
    <property type="match status" value="1"/>
</dbReference>
<name>A0A2G1QRE3_9HYPH</name>
<dbReference type="AlphaFoldDB" id="A0A2G1QRE3"/>
<feature type="domain" description="Hydantoinase B/oxoprolinase" evidence="1">
    <location>
        <begin position="2"/>
        <end position="525"/>
    </location>
</feature>
<gene>
    <name evidence="2" type="ORF">CSC94_08835</name>
</gene>
<dbReference type="GO" id="GO:0017168">
    <property type="term" value="F:5-oxoprolinase (ATP-hydrolyzing) activity"/>
    <property type="evidence" value="ECO:0007669"/>
    <property type="project" value="TreeGrafter"/>
</dbReference>
<evidence type="ECO:0000259" key="1">
    <source>
        <dbReference type="Pfam" id="PF02538"/>
    </source>
</evidence>
<dbReference type="EMBL" id="PDVP01000003">
    <property type="protein sequence ID" value="PHP67778.1"/>
    <property type="molecule type" value="Genomic_DNA"/>
</dbReference>
<dbReference type="InterPro" id="IPR045079">
    <property type="entry name" value="Oxoprolinase-like"/>
</dbReference>
<dbReference type="RefSeq" id="WP_099305945.1">
    <property type="nucleotide sequence ID" value="NZ_PDVP01000003.1"/>
</dbReference>
<dbReference type="InterPro" id="IPR003692">
    <property type="entry name" value="Hydantoinase_B"/>
</dbReference>
<evidence type="ECO:0000313" key="3">
    <source>
        <dbReference type="Proteomes" id="UP000221168"/>
    </source>
</evidence>